<gene>
    <name evidence="6" type="ORF">H2508_05150</name>
</gene>
<keyword evidence="3" id="KW-0963">Cytoplasm</keyword>
<evidence type="ECO:0000256" key="1">
    <source>
        <dbReference type="ARBA" id="ARBA00004496"/>
    </source>
</evidence>
<comment type="caution">
    <text evidence="6">The sequence shown here is derived from an EMBL/GenBank/DDBJ whole genome shotgun (WGS) entry which is preliminary data.</text>
</comment>
<keyword evidence="7" id="KW-1185">Reference proteome</keyword>
<feature type="domain" description="UspA" evidence="5">
    <location>
        <begin position="164"/>
        <end position="288"/>
    </location>
</feature>
<dbReference type="Pfam" id="PF00582">
    <property type="entry name" value="Usp"/>
    <property type="match status" value="1"/>
</dbReference>
<comment type="similarity">
    <text evidence="2">Belongs to the universal stress protein A family.</text>
</comment>
<dbReference type="Proteomes" id="UP000539350">
    <property type="component" value="Unassembled WGS sequence"/>
</dbReference>
<dbReference type="EMBL" id="JACFXU010000013">
    <property type="protein sequence ID" value="MBA6412492.1"/>
    <property type="molecule type" value="Genomic_DNA"/>
</dbReference>
<dbReference type="SUPFAM" id="SSF52402">
    <property type="entry name" value="Adenine nucleotide alpha hydrolases-like"/>
    <property type="match status" value="2"/>
</dbReference>
<evidence type="ECO:0000313" key="6">
    <source>
        <dbReference type="EMBL" id="MBA6412492.1"/>
    </source>
</evidence>
<evidence type="ECO:0000256" key="3">
    <source>
        <dbReference type="ARBA" id="ARBA00022490"/>
    </source>
</evidence>
<evidence type="ECO:0000256" key="2">
    <source>
        <dbReference type="ARBA" id="ARBA00008791"/>
    </source>
</evidence>
<accession>A0A7W2YIW8</accession>
<evidence type="ECO:0000259" key="5">
    <source>
        <dbReference type="Pfam" id="PF00582"/>
    </source>
</evidence>
<dbReference type="PANTHER" id="PTHR47892:SF1">
    <property type="entry name" value="UNIVERSAL STRESS PROTEIN E"/>
    <property type="match status" value="1"/>
</dbReference>
<name>A0A7W2YIW8_9GAMM</name>
<dbReference type="AlphaFoldDB" id="A0A7W2YIW8"/>
<evidence type="ECO:0000256" key="4">
    <source>
        <dbReference type="ARBA" id="ARBA00037131"/>
    </source>
</evidence>
<dbReference type="GO" id="GO:0005737">
    <property type="term" value="C:cytoplasm"/>
    <property type="evidence" value="ECO:0007669"/>
    <property type="project" value="UniProtKB-SubCell"/>
</dbReference>
<comment type="subcellular location">
    <subcellularLocation>
        <location evidence="1">Cytoplasm</location>
    </subcellularLocation>
</comment>
<dbReference type="RefSeq" id="WP_182169599.1">
    <property type="nucleotide sequence ID" value="NZ_JACFXU010000013.1"/>
</dbReference>
<dbReference type="PRINTS" id="PR01438">
    <property type="entry name" value="UNVRSLSTRESS"/>
</dbReference>
<comment type="function">
    <text evidence="4">Required for resistance to DNA-damaging agents.</text>
</comment>
<reference evidence="6 7" key="1">
    <citation type="submission" date="2020-07" db="EMBL/GenBank/DDBJ databases">
        <title>Halieaceae bacterium, F7430, whole genome shotgun sequencing project.</title>
        <authorList>
            <person name="Jiang S."/>
            <person name="Liu Z.W."/>
            <person name="Du Z.J."/>
        </authorList>
    </citation>
    <scope>NUCLEOTIDE SEQUENCE [LARGE SCALE GENOMIC DNA]</scope>
    <source>
        <strain evidence="6 7">F7430</strain>
    </source>
</reference>
<dbReference type="InterPro" id="IPR006015">
    <property type="entry name" value="Universal_stress_UspA"/>
</dbReference>
<organism evidence="6 7">
    <name type="scientific">Sediminihaliea albiluteola</name>
    <dbReference type="NCBI Taxonomy" id="2758564"/>
    <lineage>
        <taxon>Bacteria</taxon>
        <taxon>Pseudomonadati</taxon>
        <taxon>Pseudomonadota</taxon>
        <taxon>Gammaproteobacteria</taxon>
        <taxon>Cellvibrionales</taxon>
        <taxon>Halieaceae</taxon>
        <taxon>Sediminihaliea</taxon>
    </lineage>
</organism>
<dbReference type="Gene3D" id="3.40.50.12370">
    <property type="match status" value="1"/>
</dbReference>
<evidence type="ECO:0000313" key="7">
    <source>
        <dbReference type="Proteomes" id="UP000539350"/>
    </source>
</evidence>
<proteinExistence type="inferred from homology"/>
<dbReference type="PANTHER" id="PTHR47892">
    <property type="entry name" value="UNIVERSAL STRESS PROTEIN E"/>
    <property type="match status" value="1"/>
</dbReference>
<dbReference type="InterPro" id="IPR006016">
    <property type="entry name" value="UspA"/>
</dbReference>
<protein>
    <submittedName>
        <fullName evidence="6">Universal stress protein</fullName>
    </submittedName>
</protein>
<sequence length="289" mass="32376">MGKLLIIADADKRCSATPRGLELAHRLGYSAEVVAFSWVSLKALDLSPQEQAEFKQRLLNERESELEKRIEKFQHKGQKVRLKVVWHKDLVEWVLKRIDSGSYEAVVKTGRRTESLIHTPSDWQLLRESKVPVLIVAEEKWQRTKPVLAAVDLTTRNRDKLKLNDKILTQAKQVADALEAKLHVIAAIEVPTLLADLDMIDPGTYFKNQKAAAEPLVKKLAERHEIPASSFCLKRGPVDKVITSEAAKVRAQLVVMGTVGRKGVKARLLGNTAESVLQLLHTDVLAIKP</sequence>